<reference evidence="1 2" key="1">
    <citation type="submission" date="2016-10" db="EMBL/GenBank/DDBJ databases">
        <authorList>
            <person name="de Groot N.N."/>
        </authorList>
    </citation>
    <scope>NUCLEOTIDE SEQUENCE [LARGE SCALE GENOMIC DNA]</scope>
    <source>
        <strain evidence="1 2">CGMCC 4.5506</strain>
    </source>
</reference>
<keyword evidence="2" id="KW-1185">Reference proteome</keyword>
<protein>
    <submittedName>
        <fullName evidence="1">Ketosteroid isomerase-related protein</fullName>
    </submittedName>
</protein>
<dbReference type="OrthoDB" id="3681559at2"/>
<dbReference type="Gene3D" id="3.10.450.50">
    <property type="match status" value="1"/>
</dbReference>
<dbReference type="STRING" id="530584.SAMN05421630_104313"/>
<organism evidence="1 2">
    <name type="scientific">Prauserella marina</name>
    <dbReference type="NCBI Taxonomy" id="530584"/>
    <lineage>
        <taxon>Bacteria</taxon>
        <taxon>Bacillati</taxon>
        <taxon>Actinomycetota</taxon>
        <taxon>Actinomycetes</taxon>
        <taxon>Pseudonocardiales</taxon>
        <taxon>Pseudonocardiaceae</taxon>
        <taxon>Prauserella</taxon>
    </lineage>
</organism>
<gene>
    <name evidence="1" type="ORF">SAMN05421630_104313</name>
</gene>
<dbReference type="SUPFAM" id="SSF54427">
    <property type="entry name" value="NTF2-like"/>
    <property type="match status" value="1"/>
</dbReference>
<sequence>MVYASPRFVLEEQLRCVAGKEWEAVLGLYADDAVVEQPFARPHELRLEGKEAIKEHFVRTDALPIDIEVRNLVVHESSDPEVIIAECDYRVVAGATSKESVVHNIFVVCVRDGKIAWSRDYHDMTALGDAMA</sequence>
<dbReference type="Proteomes" id="UP000199494">
    <property type="component" value="Unassembled WGS sequence"/>
</dbReference>
<name>A0A222VWZ5_9PSEU</name>
<dbReference type="RefSeq" id="WP_091803328.1">
    <property type="nucleotide sequence ID" value="NZ_CP016353.1"/>
</dbReference>
<evidence type="ECO:0000313" key="2">
    <source>
        <dbReference type="Proteomes" id="UP000199494"/>
    </source>
</evidence>
<evidence type="ECO:0000313" key="1">
    <source>
        <dbReference type="EMBL" id="SDC89189.1"/>
    </source>
</evidence>
<dbReference type="InterPro" id="IPR037401">
    <property type="entry name" value="SnoaL-like"/>
</dbReference>
<accession>A0A222VWZ5</accession>
<dbReference type="AlphaFoldDB" id="A0A222VWZ5"/>
<dbReference type="KEGG" id="pmad:BAY61_28125"/>
<dbReference type="EMBL" id="FMZE01000004">
    <property type="protein sequence ID" value="SDC89189.1"/>
    <property type="molecule type" value="Genomic_DNA"/>
</dbReference>
<keyword evidence="1" id="KW-0413">Isomerase</keyword>
<dbReference type="GO" id="GO:0016853">
    <property type="term" value="F:isomerase activity"/>
    <property type="evidence" value="ECO:0007669"/>
    <property type="project" value="UniProtKB-KW"/>
</dbReference>
<dbReference type="InterPro" id="IPR032710">
    <property type="entry name" value="NTF2-like_dom_sf"/>
</dbReference>
<dbReference type="Pfam" id="PF12680">
    <property type="entry name" value="SnoaL_2"/>
    <property type="match status" value="1"/>
</dbReference>
<proteinExistence type="predicted"/>